<comment type="subunit">
    <text evidence="3">Dimerizes in the presence of ATP but not ADP; ATP-binding is required for double-stranded (ds)DNA-binding. Interacts with DnaA.</text>
</comment>
<sequence>MGKVISIANQKGGVGKTTTAVNLSACLAHLNYKALLVDIDPQGNATSGIGVEKGDMDRCVYDVLVDDVKAADVKTSTIVSNLDTIPATIQLAGAEIELVPIISREVKLKKALDEIKSDYDYIIIDCPPSLGLLTLNALTASDSVLIPVQCEYYALEGLSQLLNTVRLVQKHMNNDLMIEGVLMTMLDARTNLGIQVIEEVKKYFRDRVYRSIIPRNVRLSEAPSHGRPAILYDAKSRGAEVYLDLAKEVIVNGERVR</sequence>
<dbReference type="InterPro" id="IPR050678">
    <property type="entry name" value="DNA_Partitioning_ATPase"/>
</dbReference>
<dbReference type="FunFam" id="3.40.50.300:FF:000285">
    <property type="entry name" value="Sporulation initiation inhibitor Soj"/>
    <property type="match status" value="1"/>
</dbReference>
<evidence type="ECO:0000313" key="6">
    <source>
        <dbReference type="EMBL" id="SDN84877.1"/>
    </source>
</evidence>
<dbReference type="RefSeq" id="WP_089650716.1">
    <property type="nucleotide sequence ID" value="NZ_FNIZ01000001.1"/>
</dbReference>
<dbReference type="PANTHER" id="PTHR13696:SF52">
    <property type="entry name" value="PARA FAMILY PROTEIN CT_582"/>
    <property type="match status" value="1"/>
</dbReference>
<dbReference type="InterPro" id="IPR025669">
    <property type="entry name" value="AAA_dom"/>
</dbReference>
<dbReference type="EMBL" id="FNIZ01000001">
    <property type="protein sequence ID" value="SDN84877.1"/>
    <property type="molecule type" value="Genomic_DNA"/>
</dbReference>
<dbReference type="AlphaFoldDB" id="A0A1H0EQY6"/>
<dbReference type="InterPro" id="IPR027417">
    <property type="entry name" value="P-loop_NTPase"/>
</dbReference>
<dbReference type="STRING" id="240303.SAMN05421677_101284"/>
<keyword evidence="7" id="KW-1185">Reference proteome</keyword>
<dbReference type="SUPFAM" id="SSF52540">
    <property type="entry name" value="P-loop containing nucleoside triphosphate hydrolases"/>
    <property type="match status" value="1"/>
</dbReference>
<dbReference type="OrthoDB" id="9815116at2"/>
<dbReference type="PANTHER" id="PTHR13696">
    <property type="entry name" value="P-LOOP CONTAINING NUCLEOSIDE TRIPHOSPHATE HYDROLASE"/>
    <property type="match status" value="1"/>
</dbReference>
<dbReference type="CDD" id="cd02042">
    <property type="entry name" value="ParAB_family"/>
    <property type="match status" value="1"/>
</dbReference>
<feature type="domain" description="AAA" evidence="5">
    <location>
        <begin position="3"/>
        <end position="178"/>
    </location>
</feature>
<reference evidence="7" key="1">
    <citation type="submission" date="2016-10" db="EMBL/GenBank/DDBJ databases">
        <authorList>
            <person name="Varghese N."/>
            <person name="Submissions S."/>
        </authorList>
    </citation>
    <scope>NUCLEOTIDE SEQUENCE [LARGE SCALE GENOMIC DNA]</scope>
    <source>
        <strain evidence="7">CGMCC 1.3703</strain>
    </source>
</reference>
<protein>
    <recommendedName>
        <fullName evidence="4">Sporulation initiation inhibitor protein Soj</fullName>
    </recommendedName>
</protein>
<evidence type="ECO:0000313" key="7">
    <source>
        <dbReference type="Proteomes" id="UP000198860"/>
    </source>
</evidence>
<organism evidence="6 7">
    <name type="scientific">Halobacillus aidingensis</name>
    <dbReference type="NCBI Taxonomy" id="240303"/>
    <lineage>
        <taxon>Bacteria</taxon>
        <taxon>Bacillati</taxon>
        <taxon>Bacillota</taxon>
        <taxon>Bacilli</taxon>
        <taxon>Bacillales</taxon>
        <taxon>Bacillaceae</taxon>
        <taxon>Halobacillus</taxon>
    </lineage>
</organism>
<name>A0A1H0EQY6_HALAD</name>
<evidence type="ECO:0000259" key="5">
    <source>
        <dbReference type="Pfam" id="PF13614"/>
    </source>
</evidence>
<accession>A0A1H0EQY6</accession>
<comment type="similarity">
    <text evidence="1">Belongs to the ParA family.</text>
</comment>
<evidence type="ECO:0000256" key="2">
    <source>
        <dbReference type="ARBA" id="ARBA00049360"/>
    </source>
</evidence>
<dbReference type="Gene3D" id="3.40.50.300">
    <property type="entry name" value="P-loop containing nucleotide triphosphate hydrolases"/>
    <property type="match status" value="1"/>
</dbReference>
<gene>
    <name evidence="6" type="ORF">SAMN05421677_101284</name>
</gene>
<evidence type="ECO:0000256" key="3">
    <source>
        <dbReference type="ARBA" id="ARBA00062323"/>
    </source>
</evidence>
<dbReference type="Pfam" id="PF13614">
    <property type="entry name" value="AAA_31"/>
    <property type="match status" value="1"/>
</dbReference>
<comment type="catalytic activity">
    <reaction evidence="2">
        <text>ATP + H2O = ADP + phosphate + H(+)</text>
        <dbReference type="Rhea" id="RHEA:13065"/>
        <dbReference type="ChEBI" id="CHEBI:15377"/>
        <dbReference type="ChEBI" id="CHEBI:15378"/>
        <dbReference type="ChEBI" id="CHEBI:30616"/>
        <dbReference type="ChEBI" id="CHEBI:43474"/>
        <dbReference type="ChEBI" id="CHEBI:456216"/>
    </reaction>
</comment>
<proteinExistence type="inferred from homology"/>
<dbReference type="Proteomes" id="UP000198860">
    <property type="component" value="Unassembled WGS sequence"/>
</dbReference>
<evidence type="ECO:0000256" key="1">
    <source>
        <dbReference type="ARBA" id="ARBA00006976"/>
    </source>
</evidence>
<evidence type="ECO:0000256" key="4">
    <source>
        <dbReference type="ARBA" id="ARBA00071824"/>
    </source>
</evidence>